<dbReference type="Proteomes" id="UP000029867">
    <property type="component" value="Unassembled WGS sequence"/>
</dbReference>
<name>A0A099NY78_PICKU</name>
<dbReference type="PANTHER" id="PTHR35184">
    <property type="entry name" value="YALI0C10208P"/>
    <property type="match status" value="1"/>
</dbReference>
<feature type="transmembrane region" description="Helical" evidence="2">
    <location>
        <begin position="362"/>
        <end position="381"/>
    </location>
</feature>
<dbReference type="EMBL" id="JQFK01000048">
    <property type="protein sequence ID" value="KGK36939.1"/>
    <property type="molecule type" value="Genomic_DNA"/>
</dbReference>
<dbReference type="InterPro" id="IPR000300">
    <property type="entry name" value="IPPc"/>
</dbReference>
<dbReference type="InterPro" id="IPR036691">
    <property type="entry name" value="Endo/exonu/phosph_ase_sf"/>
</dbReference>
<protein>
    <recommendedName>
        <fullName evidence="3">Inositol polyphosphate-related phosphatase domain-containing protein</fullName>
    </recommendedName>
</protein>
<dbReference type="PANTHER" id="PTHR35184:SF1">
    <property type="entry name" value="INTEGRAL MEMBRANE PROTEIN"/>
    <property type="match status" value="1"/>
</dbReference>
<dbReference type="AlphaFoldDB" id="A0A099NY78"/>
<dbReference type="GO" id="GO:0046856">
    <property type="term" value="P:phosphatidylinositol dephosphorylation"/>
    <property type="evidence" value="ECO:0007669"/>
    <property type="project" value="InterPro"/>
</dbReference>
<evidence type="ECO:0000313" key="5">
    <source>
        <dbReference type="Proteomes" id="UP000029867"/>
    </source>
</evidence>
<gene>
    <name evidence="4" type="ORF">JL09_g3917</name>
</gene>
<keyword evidence="2" id="KW-0812">Transmembrane</keyword>
<accession>A0A099NY78</accession>
<keyword evidence="2" id="KW-1133">Transmembrane helix</keyword>
<dbReference type="eggNOG" id="KOG0565">
    <property type="taxonomic scope" value="Eukaryota"/>
</dbReference>
<feature type="transmembrane region" description="Helical" evidence="2">
    <location>
        <begin position="167"/>
        <end position="192"/>
    </location>
</feature>
<proteinExistence type="predicted"/>
<feature type="transmembrane region" description="Helical" evidence="2">
    <location>
        <begin position="96"/>
        <end position="119"/>
    </location>
</feature>
<feature type="transmembrane region" description="Helical" evidence="2">
    <location>
        <begin position="212"/>
        <end position="234"/>
    </location>
</feature>
<evidence type="ECO:0000256" key="2">
    <source>
        <dbReference type="SAM" id="Phobius"/>
    </source>
</evidence>
<reference evidence="5" key="1">
    <citation type="journal article" date="2014" name="Microb. Cell Fact.">
        <title>Exploiting Issatchenkia orientalis SD108 for succinic acid production.</title>
        <authorList>
            <person name="Xiao H."/>
            <person name="Shao Z."/>
            <person name="Jiang Y."/>
            <person name="Dole S."/>
            <person name="Zhao H."/>
        </authorList>
    </citation>
    <scope>NUCLEOTIDE SEQUENCE [LARGE SCALE GENOMIC DNA]</scope>
    <source>
        <strain evidence="5">SD108</strain>
    </source>
</reference>
<feature type="transmembrane region" description="Helical" evidence="2">
    <location>
        <begin position="758"/>
        <end position="775"/>
    </location>
</feature>
<keyword evidence="2" id="KW-0472">Membrane</keyword>
<dbReference type="SUPFAM" id="SSF56219">
    <property type="entry name" value="DNase I-like"/>
    <property type="match status" value="1"/>
</dbReference>
<dbReference type="SMART" id="SM00128">
    <property type="entry name" value="IPPc"/>
    <property type="match status" value="1"/>
</dbReference>
<feature type="transmembrane region" description="Helical" evidence="2">
    <location>
        <begin position="69"/>
        <end position="89"/>
    </location>
</feature>
<dbReference type="InterPro" id="IPR021460">
    <property type="entry name" value="DUF3112"/>
</dbReference>
<feature type="region of interest" description="Disordered" evidence="1">
    <location>
        <begin position="406"/>
        <end position="426"/>
    </location>
</feature>
<dbReference type="VEuPathDB" id="FungiDB:C5L36_0A08580"/>
<sequence>MSAIADLIKLQTNNAADGTGIVKLLAISQRFLGVKSANEIPQFLIDYVQAQQQSQFGSYPTHKDVAPSAVFLACFVLIAIAHGTLFAINMKRGHKFWLSFAFCFYSTLRWIGFALRIVWAKSIVKLHIGIASEVLLILPTVFIASFNLVLAQRIFTWRHPVFGNNKIFWFIMLAFYSVVVAVVVMTIVAGVVPYLYFLSRSHYDMCRNVVKVTSILITLYSLLSIAFVIFTYLLPITERNRNALVYQPFWIKSFSPFYFPPAHASIEGEGLFLDEHANDSRTPMRTIIGGGLDTIDNHDLPEAEELAQYDKAGEKKFTLRNNLSVWIITITSIFVFIGALFRCIGCFIDDVYGSESWIYRPVVMYVLWGALETICNILYLVGRIDLRFYRPDKFSKVNRNLVPSEEKNIDNTSSNLSSDTRKPPSTEFTDAVGLKLPADPADLYVFSFQELSSLLDSTYSNIIMDQLTGLAHTIQDMLSLKYSEASFSIDTIEQYGGLGIIIVSPSTSHISNMVSSKGYPVGHLYTTLKGGIGVRLKCNDQELTFVNVHLNAGEKKHHLVKRNKDIYDILSGLEFDDGWSVLKPMGHGFIMGDLNYRNTGAFQLGRCDFANSNELLKDDELTIMRNSNIVLQMYDEAHVGFEPSYKYVVGTDKYNKKRIPSYCDRILYVKGGNYTVFKYDAIKECRSSDHKPVYLYVGVGDPPRDIINNSGYLATNTGRVTVILRWNYKLRKILVHQISAITTYLLSCGLWLNSSRGRIFTLFFLILLMIFWKYIV</sequence>
<dbReference type="Pfam" id="PF11309">
    <property type="entry name" value="DUF3112"/>
    <property type="match status" value="1"/>
</dbReference>
<feature type="transmembrane region" description="Helical" evidence="2">
    <location>
        <begin position="134"/>
        <end position="155"/>
    </location>
</feature>
<evidence type="ECO:0000259" key="3">
    <source>
        <dbReference type="SMART" id="SM00128"/>
    </source>
</evidence>
<feature type="transmembrane region" description="Helical" evidence="2">
    <location>
        <begin position="733"/>
        <end position="752"/>
    </location>
</feature>
<feature type="transmembrane region" description="Helical" evidence="2">
    <location>
        <begin position="323"/>
        <end position="342"/>
    </location>
</feature>
<comment type="caution">
    <text evidence="4">The sequence shown here is derived from an EMBL/GenBank/DDBJ whole genome shotgun (WGS) entry which is preliminary data.</text>
</comment>
<evidence type="ECO:0000256" key="1">
    <source>
        <dbReference type="SAM" id="MobiDB-lite"/>
    </source>
</evidence>
<organism evidence="4 5">
    <name type="scientific">Pichia kudriavzevii</name>
    <name type="common">Yeast</name>
    <name type="synonym">Issatchenkia orientalis</name>
    <dbReference type="NCBI Taxonomy" id="4909"/>
    <lineage>
        <taxon>Eukaryota</taxon>
        <taxon>Fungi</taxon>
        <taxon>Dikarya</taxon>
        <taxon>Ascomycota</taxon>
        <taxon>Saccharomycotina</taxon>
        <taxon>Pichiomycetes</taxon>
        <taxon>Pichiales</taxon>
        <taxon>Pichiaceae</taxon>
        <taxon>Pichia</taxon>
    </lineage>
</organism>
<evidence type="ECO:0000313" key="4">
    <source>
        <dbReference type="EMBL" id="KGK36939.1"/>
    </source>
</evidence>
<feature type="domain" description="Inositol polyphosphate-related phosphatase" evidence="3">
    <location>
        <begin position="410"/>
        <end position="705"/>
    </location>
</feature>
<dbReference type="GO" id="GO:0016791">
    <property type="term" value="F:phosphatase activity"/>
    <property type="evidence" value="ECO:0007669"/>
    <property type="project" value="InterPro"/>
</dbReference>
<dbReference type="HOGENOM" id="CLU_360578_0_0_1"/>
<dbReference type="Gene3D" id="3.60.10.10">
    <property type="entry name" value="Endonuclease/exonuclease/phosphatase"/>
    <property type="match status" value="1"/>
</dbReference>
<dbReference type="Pfam" id="PF22669">
    <property type="entry name" value="Exo_endo_phos2"/>
    <property type="match status" value="1"/>
</dbReference>